<accession>A0AA86QTL4</accession>
<reference evidence="2" key="1">
    <citation type="submission" date="2023-06" db="EMBL/GenBank/DDBJ databases">
        <authorList>
            <person name="Kurt Z."/>
        </authorList>
    </citation>
    <scope>NUCLEOTIDE SEQUENCE</scope>
</reference>
<keyword evidence="4" id="KW-1185">Reference proteome</keyword>
<gene>
    <name evidence="3" type="ORF">HINF_LOCUS34074</name>
    <name evidence="2" type="ORF">HINF_LOCUS50502</name>
</gene>
<evidence type="ECO:0000313" key="3">
    <source>
        <dbReference type="EMBL" id="CAL6031585.1"/>
    </source>
</evidence>
<name>A0AA86QTL4_9EUKA</name>
<feature type="transmembrane region" description="Helical" evidence="1">
    <location>
        <begin position="156"/>
        <end position="178"/>
    </location>
</feature>
<evidence type="ECO:0000313" key="2">
    <source>
        <dbReference type="EMBL" id="CAI9962857.1"/>
    </source>
</evidence>
<feature type="transmembrane region" description="Helical" evidence="1">
    <location>
        <begin position="190"/>
        <end position="216"/>
    </location>
</feature>
<dbReference type="AlphaFoldDB" id="A0AA86QTL4"/>
<dbReference type="Proteomes" id="UP001642409">
    <property type="component" value="Unassembled WGS sequence"/>
</dbReference>
<protein>
    <submittedName>
        <fullName evidence="2">Uncharacterized protein</fullName>
    </submittedName>
</protein>
<keyword evidence="1" id="KW-0472">Membrane</keyword>
<feature type="transmembrane region" description="Helical" evidence="1">
    <location>
        <begin position="115"/>
        <end position="136"/>
    </location>
</feature>
<keyword evidence="1" id="KW-0812">Transmembrane</keyword>
<evidence type="ECO:0000313" key="4">
    <source>
        <dbReference type="Proteomes" id="UP001642409"/>
    </source>
</evidence>
<dbReference type="EMBL" id="CAXDID020000120">
    <property type="protein sequence ID" value="CAL6031585.1"/>
    <property type="molecule type" value="Genomic_DNA"/>
</dbReference>
<keyword evidence="1" id="KW-1133">Transmembrane helix</keyword>
<evidence type="ECO:0000256" key="1">
    <source>
        <dbReference type="SAM" id="Phobius"/>
    </source>
</evidence>
<reference evidence="3 4" key="2">
    <citation type="submission" date="2024-07" db="EMBL/GenBank/DDBJ databases">
        <authorList>
            <person name="Akdeniz Z."/>
        </authorList>
    </citation>
    <scope>NUCLEOTIDE SEQUENCE [LARGE SCALE GENOMIC DNA]</scope>
</reference>
<proteinExistence type="predicted"/>
<comment type="caution">
    <text evidence="2">The sequence shown here is derived from an EMBL/GenBank/DDBJ whole genome shotgun (WGS) entry which is preliminary data.</text>
</comment>
<sequence>MILEPAVQQENQPKPHQKLNQYIIKYIKGDFSRKQLFWHVTAGTILIIACFVVSGTLSTNFNIMANSFSSLGSWVSWHNPRGWFVFSVGLVVSIFVVLPLIPYQHCRIKYANRALSNLVSVSLYLGCLCFLMVAFFPVVSSSISGGKVTFQNVHVVSALSGGVLFIFGYCMLFVLVMVDRCRIKIVFGPAFTFSISFLVFFFILALIANFIWIVIYPYKYKQDPSIGEDRNDASSFSFYSFSMWENLGIYLIFAFFLSSPFMLQQRSDGKFTIQNESKRLFPQMNRIQLKTELSKIWFQIIKRNNCIQRWKQCRLLEHLADYQQVDGLIDDEIVQVLYQVAESNERQQILELKQYEQNPAYEILRIAVQICKRKPKETENKNSIVIVQPERNIIIQNSS</sequence>
<dbReference type="EMBL" id="CATOUU010000960">
    <property type="protein sequence ID" value="CAI9962857.1"/>
    <property type="molecule type" value="Genomic_DNA"/>
</dbReference>
<organism evidence="2">
    <name type="scientific">Hexamita inflata</name>
    <dbReference type="NCBI Taxonomy" id="28002"/>
    <lineage>
        <taxon>Eukaryota</taxon>
        <taxon>Metamonada</taxon>
        <taxon>Diplomonadida</taxon>
        <taxon>Hexamitidae</taxon>
        <taxon>Hexamitinae</taxon>
        <taxon>Hexamita</taxon>
    </lineage>
</organism>
<feature type="transmembrane region" description="Helical" evidence="1">
    <location>
        <begin position="36"/>
        <end position="63"/>
    </location>
</feature>
<feature type="transmembrane region" description="Helical" evidence="1">
    <location>
        <begin position="236"/>
        <end position="257"/>
    </location>
</feature>
<feature type="transmembrane region" description="Helical" evidence="1">
    <location>
        <begin position="83"/>
        <end position="103"/>
    </location>
</feature>